<keyword evidence="2 6" id="KW-0812">Transmembrane</keyword>
<keyword evidence="3 6" id="KW-1133">Transmembrane helix</keyword>
<feature type="compositionally biased region" description="Polar residues" evidence="5">
    <location>
        <begin position="1"/>
        <end position="36"/>
    </location>
</feature>
<dbReference type="AlphaFoldDB" id="A0A165A250"/>
<dbReference type="EMBL" id="KV407464">
    <property type="protein sequence ID" value="KZF19847.1"/>
    <property type="molecule type" value="Genomic_DNA"/>
</dbReference>
<dbReference type="InParanoid" id="A0A165A250"/>
<sequence>MPLDSEQSGTETTGATKLQSSLNTSSALNEPQNQEPKSAIGRQGHLKNESTDNALTSHGQQEKEEGEDDSNNIVDFSENDPGDPRNWPKSRKWTTTMIVSGSVFLMPLSSSIVAPSLQTISHQMHMHSDVEAQLVLSAFVLTYCIGPLLLGPLCELFGRIVVLQSGNTFYLIFNLCCGFARNKGELLAFRLLAGIGGSAGLVVGSGIISDCFNPDERGWAIAIYNIGPLIGPSLGAVVGGFVTQYSTWRWSFWATSIFDALLIILGAIFVRDETYRPKILERRKKELIKQTGNRLLQTPYDIENAAQHKSIGQLYRRSLLRPIRLFTTQPIVQVLSLYYAYLYGLMYLVLSTFPNLWRDRYAESTSIGSLNYFALGTGYFIGSQICGLCADRIYRFLKKRSEANPPKAKPEYRLPLMLPASLLIPCGIFMYGWSAQAHTSWIVPDIGIGLFACGAMIGFQCTSAYLIDAYTLYAASATGAVYLLRGFTGFGFPLFGPYLYQSLDYGWGNSVLAFIALGVGVPAPIMLWFWGERLRRASGYAAGGE</sequence>
<evidence type="ECO:0000259" key="7">
    <source>
        <dbReference type="PROSITE" id="PS50850"/>
    </source>
</evidence>
<dbReference type="GeneID" id="28899087"/>
<evidence type="ECO:0000256" key="4">
    <source>
        <dbReference type="ARBA" id="ARBA00023136"/>
    </source>
</evidence>
<feature type="transmembrane region" description="Helical" evidence="6">
    <location>
        <begin position="93"/>
        <end position="114"/>
    </location>
</feature>
<feature type="transmembrane region" description="Helical" evidence="6">
    <location>
        <begin position="221"/>
        <end position="244"/>
    </location>
</feature>
<dbReference type="STRING" id="1328760.A0A165A250"/>
<evidence type="ECO:0000313" key="9">
    <source>
        <dbReference type="Proteomes" id="UP000076632"/>
    </source>
</evidence>
<dbReference type="Gene3D" id="1.20.1250.20">
    <property type="entry name" value="MFS general substrate transporter like domains"/>
    <property type="match status" value="1"/>
</dbReference>
<dbReference type="PANTHER" id="PTHR23502:SF60">
    <property type="entry name" value="MAJOR FACILITATOR SUPERFAMILY (MFS) PROFILE DOMAIN-CONTAINING PROTEIN-RELATED"/>
    <property type="match status" value="1"/>
</dbReference>
<dbReference type="InterPro" id="IPR036259">
    <property type="entry name" value="MFS_trans_sf"/>
</dbReference>
<dbReference type="CDD" id="cd17323">
    <property type="entry name" value="MFS_Tpo1_MDR_like"/>
    <property type="match status" value="1"/>
</dbReference>
<dbReference type="GO" id="GO:0022857">
    <property type="term" value="F:transmembrane transporter activity"/>
    <property type="evidence" value="ECO:0007669"/>
    <property type="project" value="InterPro"/>
</dbReference>
<feature type="transmembrane region" description="Helical" evidence="6">
    <location>
        <begin position="160"/>
        <end position="181"/>
    </location>
</feature>
<feature type="region of interest" description="Disordered" evidence="5">
    <location>
        <begin position="1"/>
        <end position="90"/>
    </location>
</feature>
<feature type="transmembrane region" description="Helical" evidence="6">
    <location>
        <begin position="446"/>
        <end position="467"/>
    </location>
</feature>
<dbReference type="SUPFAM" id="SSF103473">
    <property type="entry name" value="MFS general substrate transporter"/>
    <property type="match status" value="1"/>
</dbReference>
<name>A0A165A250_XYLHT</name>
<gene>
    <name evidence="8" type="ORF">L228DRAFT_256869</name>
</gene>
<feature type="transmembrane region" description="Helical" evidence="6">
    <location>
        <begin position="331"/>
        <end position="350"/>
    </location>
</feature>
<evidence type="ECO:0000256" key="1">
    <source>
        <dbReference type="ARBA" id="ARBA00004141"/>
    </source>
</evidence>
<organism evidence="8 9">
    <name type="scientific">Xylona heveae (strain CBS 132557 / TC161)</name>
    <dbReference type="NCBI Taxonomy" id="1328760"/>
    <lineage>
        <taxon>Eukaryota</taxon>
        <taxon>Fungi</taxon>
        <taxon>Dikarya</taxon>
        <taxon>Ascomycota</taxon>
        <taxon>Pezizomycotina</taxon>
        <taxon>Xylonomycetes</taxon>
        <taxon>Xylonales</taxon>
        <taxon>Xylonaceae</taxon>
        <taxon>Xylona</taxon>
    </lineage>
</organism>
<evidence type="ECO:0000256" key="3">
    <source>
        <dbReference type="ARBA" id="ARBA00022989"/>
    </source>
</evidence>
<feature type="transmembrane region" description="Helical" evidence="6">
    <location>
        <begin position="479"/>
        <end position="499"/>
    </location>
</feature>
<accession>A0A165A250</accession>
<proteinExistence type="predicted"/>
<evidence type="ECO:0000256" key="5">
    <source>
        <dbReference type="SAM" id="MobiDB-lite"/>
    </source>
</evidence>
<dbReference type="GO" id="GO:0016020">
    <property type="term" value="C:membrane"/>
    <property type="evidence" value="ECO:0007669"/>
    <property type="project" value="UniProtKB-SubCell"/>
</dbReference>
<protein>
    <submittedName>
        <fullName evidence="8">MFS general substrate transporter</fullName>
    </submittedName>
</protein>
<evidence type="ECO:0000256" key="6">
    <source>
        <dbReference type="SAM" id="Phobius"/>
    </source>
</evidence>
<feature type="transmembrane region" description="Helical" evidence="6">
    <location>
        <begin position="134"/>
        <end position="153"/>
    </location>
</feature>
<keyword evidence="4 6" id="KW-0472">Membrane</keyword>
<feature type="transmembrane region" description="Helical" evidence="6">
    <location>
        <begin position="370"/>
        <end position="394"/>
    </location>
</feature>
<evidence type="ECO:0000256" key="2">
    <source>
        <dbReference type="ARBA" id="ARBA00022692"/>
    </source>
</evidence>
<dbReference type="PANTHER" id="PTHR23502">
    <property type="entry name" value="MAJOR FACILITATOR SUPERFAMILY"/>
    <property type="match status" value="1"/>
</dbReference>
<dbReference type="InterPro" id="IPR011701">
    <property type="entry name" value="MFS"/>
</dbReference>
<feature type="transmembrane region" description="Helical" evidence="6">
    <location>
        <begin position="187"/>
        <end position="209"/>
    </location>
</feature>
<dbReference type="Proteomes" id="UP000076632">
    <property type="component" value="Unassembled WGS sequence"/>
</dbReference>
<feature type="transmembrane region" description="Helical" evidence="6">
    <location>
        <begin position="414"/>
        <end position="434"/>
    </location>
</feature>
<dbReference type="Pfam" id="PF07690">
    <property type="entry name" value="MFS_1"/>
    <property type="match status" value="1"/>
</dbReference>
<dbReference type="PROSITE" id="PS50850">
    <property type="entry name" value="MFS"/>
    <property type="match status" value="1"/>
</dbReference>
<feature type="transmembrane region" description="Helical" evidence="6">
    <location>
        <begin position="250"/>
        <end position="270"/>
    </location>
</feature>
<dbReference type="OMA" id="WTIMATI"/>
<evidence type="ECO:0000313" key="8">
    <source>
        <dbReference type="EMBL" id="KZF19847.1"/>
    </source>
</evidence>
<feature type="transmembrane region" description="Helical" evidence="6">
    <location>
        <begin position="511"/>
        <end position="530"/>
    </location>
</feature>
<dbReference type="OrthoDB" id="6770063at2759"/>
<feature type="domain" description="Major facilitator superfamily (MFS) profile" evidence="7">
    <location>
        <begin position="95"/>
        <end position="535"/>
    </location>
</feature>
<comment type="subcellular location">
    <subcellularLocation>
        <location evidence="1">Membrane</location>
        <topology evidence="1">Multi-pass membrane protein</topology>
    </subcellularLocation>
</comment>
<dbReference type="FunFam" id="1.20.1250.20:FF:000011">
    <property type="entry name" value="MFS multidrug transporter, putative"/>
    <property type="match status" value="1"/>
</dbReference>
<dbReference type="InterPro" id="IPR020846">
    <property type="entry name" value="MFS_dom"/>
</dbReference>
<dbReference type="RefSeq" id="XP_018185402.1">
    <property type="nucleotide sequence ID" value="XM_018333950.1"/>
</dbReference>
<reference evidence="8 9" key="1">
    <citation type="journal article" date="2016" name="Fungal Biol.">
        <title>The genome of Xylona heveae provides a window into fungal endophytism.</title>
        <authorList>
            <person name="Gazis R."/>
            <person name="Kuo A."/>
            <person name="Riley R."/>
            <person name="LaButti K."/>
            <person name="Lipzen A."/>
            <person name="Lin J."/>
            <person name="Amirebrahimi M."/>
            <person name="Hesse C.N."/>
            <person name="Spatafora J.W."/>
            <person name="Henrissat B."/>
            <person name="Hainaut M."/>
            <person name="Grigoriev I.V."/>
            <person name="Hibbett D.S."/>
        </authorList>
    </citation>
    <scope>NUCLEOTIDE SEQUENCE [LARGE SCALE GENOMIC DNA]</scope>
    <source>
        <strain evidence="8 9">TC161</strain>
    </source>
</reference>
<keyword evidence="9" id="KW-1185">Reference proteome</keyword>